<evidence type="ECO:0000259" key="2">
    <source>
        <dbReference type="SMART" id="SM00642"/>
    </source>
</evidence>
<feature type="region of interest" description="Disordered" evidence="1">
    <location>
        <begin position="1"/>
        <end position="67"/>
    </location>
</feature>
<dbReference type="AlphaFoldDB" id="A0A1I1INA9"/>
<dbReference type="Gene3D" id="1.10.150.200">
    <property type="entry name" value="Maltooligosyl trehalose synthase, domain 3"/>
    <property type="match status" value="1"/>
</dbReference>
<feature type="domain" description="Glycosyl hydrolase family 13 catalytic" evidence="2">
    <location>
        <begin position="67"/>
        <end position="513"/>
    </location>
</feature>
<feature type="compositionally biased region" description="Pro residues" evidence="1">
    <location>
        <begin position="7"/>
        <end position="30"/>
    </location>
</feature>
<keyword evidence="4" id="KW-1185">Reference proteome</keyword>
<dbReference type="Gene3D" id="3.20.20.80">
    <property type="entry name" value="Glycosidases"/>
    <property type="match status" value="1"/>
</dbReference>
<dbReference type="CDD" id="cd11336">
    <property type="entry name" value="AmyAc_MTSase"/>
    <property type="match status" value="1"/>
</dbReference>
<dbReference type="NCBIfam" id="TIGR02401">
    <property type="entry name" value="trehalose_TreY"/>
    <property type="match status" value="1"/>
</dbReference>
<dbReference type="RefSeq" id="WP_139238288.1">
    <property type="nucleotide sequence ID" value="NZ_FOLM01000003.1"/>
</dbReference>
<dbReference type="InterPro" id="IPR017853">
    <property type="entry name" value="GH"/>
</dbReference>
<evidence type="ECO:0000313" key="4">
    <source>
        <dbReference type="Proteomes" id="UP000199207"/>
    </source>
</evidence>
<dbReference type="GO" id="GO:0047470">
    <property type="term" value="F:(1,4)-alpha-D-glucan 1-alpha-D-glucosylmutase activity"/>
    <property type="evidence" value="ECO:0007669"/>
    <property type="project" value="TreeGrafter"/>
</dbReference>
<dbReference type="STRING" id="910347.SAMN05421773_103123"/>
<dbReference type="Gene3D" id="1.10.10.470">
    <property type="entry name" value="Maltooligosyl trehalose synthase, domain 4"/>
    <property type="match status" value="1"/>
</dbReference>
<dbReference type="SMART" id="SM00642">
    <property type="entry name" value="Aamy"/>
    <property type="match status" value="1"/>
</dbReference>
<dbReference type="InterPro" id="IPR012767">
    <property type="entry name" value="Trehalose_TreY"/>
</dbReference>
<dbReference type="SUPFAM" id="SSF51445">
    <property type="entry name" value="(Trans)glycosidases"/>
    <property type="match status" value="1"/>
</dbReference>
<reference evidence="3 4" key="1">
    <citation type="submission" date="2016-10" db="EMBL/GenBank/DDBJ databases">
        <authorList>
            <person name="de Groot N.N."/>
        </authorList>
    </citation>
    <scope>NUCLEOTIDE SEQUENCE [LARGE SCALE GENOMIC DNA]</scope>
    <source>
        <strain evidence="3 4">CGMCC 4.5739</strain>
    </source>
</reference>
<evidence type="ECO:0000256" key="1">
    <source>
        <dbReference type="SAM" id="MobiDB-lite"/>
    </source>
</evidence>
<dbReference type="GO" id="GO:0005992">
    <property type="term" value="P:trehalose biosynthetic process"/>
    <property type="evidence" value="ECO:0007669"/>
    <property type="project" value="TreeGrafter"/>
</dbReference>
<evidence type="ECO:0000313" key="3">
    <source>
        <dbReference type="EMBL" id="SFC37685.1"/>
    </source>
</evidence>
<protein>
    <submittedName>
        <fullName evidence="3">(1-&gt;4)-alpha-D-glucan 1-alpha-D-glucosylmutase</fullName>
    </submittedName>
</protein>
<dbReference type="Proteomes" id="UP000199207">
    <property type="component" value="Unassembled WGS sequence"/>
</dbReference>
<accession>A0A1I1INA9</accession>
<proteinExistence type="predicted"/>
<name>A0A1I1INA9_9ACTN</name>
<dbReference type="OrthoDB" id="9761577at2"/>
<gene>
    <name evidence="3" type="ORF">SAMN05421773_103123</name>
</gene>
<sequence length="884" mass="94501">MTSAHRPPSPPDRPHPPAGTAPSPTAPPAPTWDNAPPAGGGQQVRAPADAPGARQARDARTGPRGVPTATYRFQVRPEFPFAAVAAAVPYLARLGVSHLHLSPVLEAVPGSAHGYDVTDHGRVREELGGEAGLRALAETARAHGLGLVLDIVPNHMAVPVPAELNRPLWDVLRHGPESEYAHWFDIDWQAGGGRLLMPFLGGPLGEEMQRLTVDRENGALHYGEQRFPLRAAPAAPALPPDGRADPAEVPQDGLPGLLDAQHYRLAWWRLARSDLNYRRFFTIPELIGLRTEHPEVFEATHTTVVRLVREGVVTGLRVDHPDGLADPAGYFTRLSERTGAVWTVAEKILGAGERLPDDWRVAGTTGYDALRHVDGVLTSSRGAAELTEHYRAFTGAPPDLGGDWAATVRRAAYHVITHDLAAECGRLVRTAERLCREQPELRLRDHARWALRTAVVELLAGLPVYRPYVPAGGPPSPADEAVLASAAETATAAFAVDQEAEAVRTVRELALGRLGGGPDADDFRVRFAQVAAAVRAKSVEDAAFYRYTPLLSACEVGGDPSRPALSPEVFHAFCARLQRDWPYTGTVLSTHDTKRSADVRARIAALTESPRAWMETLAVLTELTAADGGCRAPDPHAAWSVWQLALGMGGAPGRDRLLAAVLKSVREAGLHTSWLVPDPAYEAAVERFVLAGPCGAARAELAARAAALAPRARVNALAGTLLHLTMPGVPELYQGTETEYLALVDPDNRALPQLPAERLAALDEGAAAAGTGDEKLRLTAAALRLRRARPEWFGAEGEYRPLTAEGPAAGHCLAFVRGGRVITAVTRLPGRLAEDGGWRDTGLPLPAGGWRDLLTGRAHRGRAAAEALFADFPVALLVRPGDGA</sequence>
<dbReference type="EMBL" id="FOLM01000003">
    <property type="protein sequence ID" value="SFC37685.1"/>
    <property type="molecule type" value="Genomic_DNA"/>
</dbReference>
<dbReference type="Pfam" id="PF00128">
    <property type="entry name" value="Alpha-amylase"/>
    <property type="match status" value="1"/>
</dbReference>
<dbReference type="InterPro" id="IPR013797">
    <property type="entry name" value="Maltooligo_trehalose_synth_4"/>
</dbReference>
<dbReference type="PANTHER" id="PTHR10357">
    <property type="entry name" value="ALPHA-AMYLASE FAMILY MEMBER"/>
    <property type="match status" value="1"/>
</dbReference>
<dbReference type="InterPro" id="IPR006047">
    <property type="entry name" value="GH13_cat_dom"/>
</dbReference>
<dbReference type="Gene3D" id="3.30.1590.10">
    <property type="entry name" value="Maltooligosyl trehalose synthase, domain 2"/>
    <property type="match status" value="1"/>
</dbReference>
<dbReference type="GO" id="GO:0030980">
    <property type="term" value="P:alpha-glucan catabolic process"/>
    <property type="evidence" value="ECO:0007669"/>
    <property type="project" value="TreeGrafter"/>
</dbReference>
<dbReference type="PANTHER" id="PTHR10357:SF216">
    <property type="entry name" value="MALTOOLIGOSYL TREHALOSE SYNTHASE-RELATED"/>
    <property type="match status" value="1"/>
</dbReference>
<organism evidence="3 4">
    <name type="scientific">Streptomyces aidingensis</name>
    <dbReference type="NCBI Taxonomy" id="910347"/>
    <lineage>
        <taxon>Bacteria</taxon>
        <taxon>Bacillati</taxon>
        <taxon>Actinomycetota</taxon>
        <taxon>Actinomycetes</taxon>
        <taxon>Kitasatosporales</taxon>
        <taxon>Streptomycetaceae</taxon>
        <taxon>Streptomyces</taxon>
    </lineage>
</organism>